<keyword evidence="3" id="KW-1185">Reference proteome</keyword>
<organism evidence="3 4">
    <name type="scientific">Cyclospora cayetanensis</name>
    <dbReference type="NCBI Taxonomy" id="88456"/>
    <lineage>
        <taxon>Eukaryota</taxon>
        <taxon>Sar</taxon>
        <taxon>Alveolata</taxon>
        <taxon>Apicomplexa</taxon>
        <taxon>Conoidasida</taxon>
        <taxon>Coccidia</taxon>
        <taxon>Eucoccidiorida</taxon>
        <taxon>Eimeriorina</taxon>
        <taxon>Eimeriidae</taxon>
        <taxon>Cyclospora</taxon>
    </lineage>
</organism>
<dbReference type="Pfam" id="PF24681">
    <property type="entry name" value="Kelch_KLHDC2_KLHL20_DRC7"/>
    <property type="match status" value="1"/>
</dbReference>
<dbReference type="PANTHER" id="PTHR23244">
    <property type="entry name" value="KELCH REPEAT DOMAIN"/>
    <property type="match status" value="1"/>
</dbReference>
<evidence type="ECO:0000256" key="2">
    <source>
        <dbReference type="SAM" id="MobiDB-lite"/>
    </source>
</evidence>
<feature type="coiled-coil region" evidence="1">
    <location>
        <begin position="365"/>
        <end position="399"/>
    </location>
</feature>
<accession>A0A6P6RW38</accession>
<dbReference type="GeneID" id="34619265"/>
<dbReference type="InterPro" id="IPR015915">
    <property type="entry name" value="Kelch-typ_b-propeller"/>
</dbReference>
<dbReference type="OrthoDB" id="45365at2759"/>
<dbReference type="AlphaFoldDB" id="A0A6P6RW38"/>
<dbReference type="RefSeq" id="XP_026192098.1">
    <property type="nucleotide sequence ID" value="XM_026336313.1"/>
</dbReference>
<evidence type="ECO:0000313" key="3">
    <source>
        <dbReference type="Proteomes" id="UP000515125"/>
    </source>
</evidence>
<evidence type="ECO:0000256" key="1">
    <source>
        <dbReference type="SAM" id="Coils"/>
    </source>
</evidence>
<name>A0A6P6RW38_9EIME</name>
<evidence type="ECO:0000313" key="4">
    <source>
        <dbReference type="RefSeq" id="XP_026192098.1"/>
    </source>
</evidence>
<dbReference type="Gene3D" id="2.120.10.80">
    <property type="entry name" value="Kelch-type beta propeller"/>
    <property type="match status" value="2"/>
</dbReference>
<gene>
    <name evidence="4" type="primary">LOC34619265</name>
</gene>
<sequence length="431" mass="47630">MADEEAVASEEPSSRRSGSRMQRAKQQLKIGKERIIHSLSGSKKTKAHPRRVEGDEEDSADRTGPNTAFFSPPSFQLTQIIHDSHCFIPRQGHCCVAGGGDFLIFGGKDAEGELLNDFIRYIPGINAFEPMKKVRGQTPVPRMGATMVTWVNPKTNREHVFLFGGKGPGGELATGSLYDPGARTWTIVASTKKPPKRAFHISVVFDKVFVHGGQSGESVLDDMWVWDGEEWSEVQYDKDTESMHNSCVFDSNWVIISGGYSGGWISNYVLSDMYTYDLQANCWFTLEMCGMKSNTCLMHLVLHVPTRTVFSFGAQDTETGTGPVSSDVYRLSPLITYVSFASLRNQVESMNEVINLSFDSQSEGVGRAIRKVDALMKRLETVEREIEGLRTANEYLTKQLEAAQGVEAKGMAIEGTLLDSGSAIIHTNENS</sequence>
<feature type="region of interest" description="Disordered" evidence="2">
    <location>
        <begin position="1"/>
        <end position="68"/>
    </location>
</feature>
<proteinExistence type="predicted"/>
<protein>
    <submittedName>
        <fullName evidence="4">Uncharacterized protein LOC34619265</fullName>
    </submittedName>
</protein>
<keyword evidence="1" id="KW-0175">Coiled coil</keyword>
<reference evidence="4" key="1">
    <citation type="submission" date="2025-08" db="UniProtKB">
        <authorList>
            <consortium name="RefSeq"/>
        </authorList>
    </citation>
    <scope>IDENTIFICATION</scope>
</reference>
<dbReference type="Proteomes" id="UP000515125">
    <property type="component" value="Unplaced"/>
</dbReference>
<dbReference type="SUPFAM" id="SSF117281">
    <property type="entry name" value="Kelch motif"/>
    <property type="match status" value="1"/>
</dbReference>